<evidence type="ECO:0000256" key="1">
    <source>
        <dbReference type="ARBA" id="ARBA00022741"/>
    </source>
</evidence>
<evidence type="ECO:0000313" key="3">
    <source>
        <dbReference type="EMBL" id="KKM89854.1"/>
    </source>
</evidence>
<gene>
    <name evidence="3" type="ORF">LCGC14_1244530</name>
</gene>
<dbReference type="GO" id="GO:0005525">
    <property type="term" value="F:GTP binding"/>
    <property type="evidence" value="ECO:0007669"/>
    <property type="project" value="UniProtKB-KW"/>
</dbReference>
<dbReference type="SUPFAM" id="SSF52540">
    <property type="entry name" value="P-loop containing nucleoside triphosphate hydrolases"/>
    <property type="match status" value="1"/>
</dbReference>
<organism evidence="3">
    <name type="scientific">marine sediment metagenome</name>
    <dbReference type="NCBI Taxonomy" id="412755"/>
    <lineage>
        <taxon>unclassified sequences</taxon>
        <taxon>metagenomes</taxon>
        <taxon>ecological metagenomes</taxon>
    </lineage>
</organism>
<protein>
    <recommendedName>
        <fullName evidence="4">GTP-binding protein</fullName>
    </recommendedName>
</protein>
<reference evidence="3" key="1">
    <citation type="journal article" date="2015" name="Nature">
        <title>Complex archaea that bridge the gap between prokaryotes and eukaryotes.</title>
        <authorList>
            <person name="Spang A."/>
            <person name="Saw J.H."/>
            <person name="Jorgensen S.L."/>
            <person name="Zaremba-Niedzwiedzka K."/>
            <person name="Martijn J."/>
            <person name="Lind A.E."/>
            <person name="van Eijk R."/>
            <person name="Schleper C."/>
            <person name="Guy L."/>
            <person name="Ettema T.J."/>
        </authorList>
    </citation>
    <scope>NUCLEOTIDE SEQUENCE</scope>
</reference>
<dbReference type="EMBL" id="LAZR01006756">
    <property type="protein sequence ID" value="KKM89854.1"/>
    <property type="molecule type" value="Genomic_DNA"/>
</dbReference>
<accession>A0A0F9L4W0</accession>
<keyword evidence="1" id="KW-0547">Nucleotide-binding</keyword>
<dbReference type="InterPro" id="IPR006762">
    <property type="entry name" value="Gtr1_RagA"/>
</dbReference>
<dbReference type="AlphaFoldDB" id="A0A0F9L4W0"/>
<dbReference type="Gene3D" id="3.40.50.300">
    <property type="entry name" value="P-loop containing nucleotide triphosphate hydrolases"/>
    <property type="match status" value="1"/>
</dbReference>
<dbReference type="InterPro" id="IPR027417">
    <property type="entry name" value="P-loop_NTPase"/>
</dbReference>
<feature type="non-terminal residue" evidence="3">
    <location>
        <position position="1"/>
    </location>
</feature>
<evidence type="ECO:0008006" key="4">
    <source>
        <dbReference type="Google" id="ProtNLM"/>
    </source>
</evidence>
<name>A0A0F9L4W0_9ZZZZ</name>
<keyword evidence="2" id="KW-0342">GTP-binding</keyword>
<comment type="caution">
    <text evidence="3">The sequence shown here is derived from an EMBL/GenBank/DDBJ whole genome shotgun (WGS) entry which is preliminary data.</text>
</comment>
<dbReference type="Pfam" id="PF04670">
    <property type="entry name" value="Gtr1_RagA"/>
    <property type="match status" value="1"/>
</dbReference>
<sequence length="221" mass="25462">VSFENANAIIYIFDYPSYIENSEDIINDIRRICEINKKYEFNAQIILFLHKIDLILAQKIGFKLSIVKKQINKLLNLPEELDLYYTSLHPNLIYTIYNALSGAIGSFSEDISKLKVNIRKIIENLPKTICLVSNQSNNIIIQEISNDFDTSTIYNLNEKIYKTISSNEEIKAISLESKIFYTIFKNISDINSNFKTIMLLSETLEGDSLSEKLSLIKKELN</sequence>
<proteinExistence type="predicted"/>
<evidence type="ECO:0000256" key="2">
    <source>
        <dbReference type="ARBA" id="ARBA00023134"/>
    </source>
</evidence>